<evidence type="ECO:0000256" key="1">
    <source>
        <dbReference type="SAM" id="Phobius"/>
    </source>
</evidence>
<feature type="transmembrane region" description="Helical" evidence="1">
    <location>
        <begin position="103"/>
        <end position="123"/>
    </location>
</feature>
<keyword evidence="1" id="KW-1133">Transmembrane helix</keyword>
<gene>
    <name evidence="3" type="ORF">BSK56_29945</name>
</gene>
<feature type="transmembrane region" description="Helical" evidence="1">
    <location>
        <begin position="197"/>
        <end position="217"/>
    </location>
</feature>
<organism evidence="3 4">
    <name type="scientific">Paenibacillus borealis</name>
    <dbReference type="NCBI Taxonomy" id="160799"/>
    <lineage>
        <taxon>Bacteria</taxon>
        <taxon>Bacillati</taxon>
        <taxon>Bacillota</taxon>
        <taxon>Bacilli</taxon>
        <taxon>Bacillales</taxon>
        <taxon>Paenibacillaceae</taxon>
        <taxon>Paenibacillus</taxon>
    </lineage>
</organism>
<dbReference type="InterPro" id="IPR000160">
    <property type="entry name" value="GGDEF_dom"/>
</dbReference>
<feature type="transmembrane region" description="Helical" evidence="1">
    <location>
        <begin position="129"/>
        <end position="148"/>
    </location>
</feature>
<proteinExistence type="predicted"/>
<dbReference type="SMART" id="SM00267">
    <property type="entry name" value="GGDEF"/>
    <property type="match status" value="1"/>
</dbReference>
<dbReference type="PANTHER" id="PTHR45138">
    <property type="entry name" value="REGULATORY COMPONENTS OF SENSORY TRANSDUCTION SYSTEM"/>
    <property type="match status" value="1"/>
</dbReference>
<dbReference type="NCBIfam" id="TIGR00254">
    <property type="entry name" value="GGDEF"/>
    <property type="match status" value="1"/>
</dbReference>
<sequence>MKFIAVHFDLKTLLVCLFFANLFTVLLVLAYHSRYPRDGTSRLFIVAKLLQLVILILLLVEGSTPFKFLRLILALGCLAGATAEMLALLKLLGASTDRVKRSYYTLAGCSGAGLLVIEMLFPLRVQPIVIVWTSLSVAGLMAYPVYILCVKLKETPLQKIMGLLYSFVMLSLLGRAVEPFLGTGATDTAASGLLQAFFYIAVYLLMFLWTAGFMLLSRERIYAELERVSTYDELTGILNRRAFVQRAGPLLDTAAKEATPFSFLLLDVDHFKSINDTYGHDTGDKVLRDFASKIEGQLANGDLFGRFGGEEFAVFLHRADEAASDEIAERLRLSVLDTVVEGLPMPYTISIGVITVTSAEMVPLNTLYKLSDNALYEAKQQGRNCVSRSRLTRTLPLP</sequence>
<reference evidence="3 4" key="1">
    <citation type="submission" date="2016-10" db="EMBL/GenBank/DDBJ databases">
        <title>Paenibacillus species isolates.</title>
        <authorList>
            <person name="Beno S.M."/>
        </authorList>
    </citation>
    <scope>NUCLEOTIDE SEQUENCE [LARGE SCALE GENOMIC DNA]</scope>
    <source>
        <strain evidence="3 4">FSL H7-0744</strain>
    </source>
</reference>
<feature type="transmembrane region" description="Helical" evidence="1">
    <location>
        <begin position="43"/>
        <end position="60"/>
    </location>
</feature>
<dbReference type="RefSeq" id="WP_038595708.1">
    <property type="nucleotide sequence ID" value="NZ_MPTB01000058.1"/>
</dbReference>
<feature type="transmembrane region" description="Helical" evidence="1">
    <location>
        <begin position="72"/>
        <end position="91"/>
    </location>
</feature>
<dbReference type="CDD" id="cd01949">
    <property type="entry name" value="GGDEF"/>
    <property type="match status" value="1"/>
</dbReference>
<dbReference type="Gene3D" id="3.30.70.270">
    <property type="match status" value="1"/>
</dbReference>
<feature type="transmembrane region" description="Helical" evidence="1">
    <location>
        <begin position="160"/>
        <end position="177"/>
    </location>
</feature>
<dbReference type="PANTHER" id="PTHR45138:SF9">
    <property type="entry name" value="DIGUANYLATE CYCLASE DGCM-RELATED"/>
    <property type="match status" value="1"/>
</dbReference>
<dbReference type="InterPro" id="IPR043128">
    <property type="entry name" value="Rev_trsase/Diguanyl_cyclase"/>
</dbReference>
<keyword evidence="4" id="KW-1185">Reference proteome</keyword>
<dbReference type="PROSITE" id="PS50887">
    <property type="entry name" value="GGDEF"/>
    <property type="match status" value="1"/>
</dbReference>
<dbReference type="InterPro" id="IPR050469">
    <property type="entry name" value="Diguanylate_Cyclase"/>
</dbReference>
<dbReference type="SUPFAM" id="SSF55073">
    <property type="entry name" value="Nucleotide cyclase"/>
    <property type="match status" value="1"/>
</dbReference>
<keyword evidence="1" id="KW-0812">Transmembrane</keyword>
<comment type="caution">
    <text evidence="3">The sequence shown here is derived from an EMBL/GenBank/DDBJ whole genome shotgun (WGS) entry which is preliminary data.</text>
</comment>
<dbReference type="InterPro" id="IPR029787">
    <property type="entry name" value="Nucleotide_cyclase"/>
</dbReference>
<keyword evidence="1" id="KW-0472">Membrane</keyword>
<feature type="domain" description="GGDEF" evidence="2">
    <location>
        <begin position="259"/>
        <end position="391"/>
    </location>
</feature>
<accession>A0ABX3GW97</accession>
<protein>
    <recommendedName>
        <fullName evidence="2">GGDEF domain-containing protein</fullName>
    </recommendedName>
</protein>
<evidence type="ECO:0000313" key="4">
    <source>
        <dbReference type="Proteomes" id="UP000187412"/>
    </source>
</evidence>
<feature type="transmembrane region" description="Helical" evidence="1">
    <location>
        <begin position="12"/>
        <end position="31"/>
    </location>
</feature>
<dbReference type="Proteomes" id="UP000187412">
    <property type="component" value="Unassembled WGS sequence"/>
</dbReference>
<dbReference type="EMBL" id="MPTB01000058">
    <property type="protein sequence ID" value="OMD38967.1"/>
    <property type="molecule type" value="Genomic_DNA"/>
</dbReference>
<name>A0ABX3GW97_PAEBO</name>
<evidence type="ECO:0000313" key="3">
    <source>
        <dbReference type="EMBL" id="OMD38967.1"/>
    </source>
</evidence>
<evidence type="ECO:0000259" key="2">
    <source>
        <dbReference type="PROSITE" id="PS50887"/>
    </source>
</evidence>
<dbReference type="Pfam" id="PF00990">
    <property type="entry name" value="GGDEF"/>
    <property type="match status" value="1"/>
</dbReference>